<dbReference type="EMBL" id="JAPZBU010000009">
    <property type="protein sequence ID" value="KAJ5387140.1"/>
    <property type="molecule type" value="Genomic_DNA"/>
</dbReference>
<organism evidence="1 2">
    <name type="scientific">Penicillium cosmopolitanum</name>
    <dbReference type="NCBI Taxonomy" id="1131564"/>
    <lineage>
        <taxon>Eukaryota</taxon>
        <taxon>Fungi</taxon>
        <taxon>Dikarya</taxon>
        <taxon>Ascomycota</taxon>
        <taxon>Pezizomycotina</taxon>
        <taxon>Eurotiomycetes</taxon>
        <taxon>Eurotiomycetidae</taxon>
        <taxon>Eurotiales</taxon>
        <taxon>Aspergillaceae</taxon>
        <taxon>Penicillium</taxon>
    </lineage>
</organism>
<dbReference type="InterPro" id="IPR023213">
    <property type="entry name" value="CAT-like_dom_sf"/>
</dbReference>
<reference evidence="1" key="2">
    <citation type="journal article" date="2023" name="IMA Fungus">
        <title>Comparative genomic study of the Penicillium genus elucidates a diverse pangenome and 15 lateral gene transfer events.</title>
        <authorList>
            <person name="Petersen C."/>
            <person name="Sorensen T."/>
            <person name="Nielsen M.R."/>
            <person name="Sondergaard T.E."/>
            <person name="Sorensen J.L."/>
            <person name="Fitzpatrick D.A."/>
            <person name="Frisvad J.C."/>
            <person name="Nielsen K.L."/>
        </authorList>
    </citation>
    <scope>NUCLEOTIDE SEQUENCE</scope>
    <source>
        <strain evidence="1">IBT 29677</strain>
    </source>
</reference>
<protein>
    <submittedName>
        <fullName evidence="1">Terpenoid cyclases/protein prenyltransferase alpha-alpha toroid</fullName>
    </submittedName>
</protein>
<comment type="caution">
    <text evidence="1">The sequence shown here is derived from an EMBL/GenBank/DDBJ whole genome shotgun (WGS) entry which is preliminary data.</text>
</comment>
<evidence type="ECO:0000313" key="2">
    <source>
        <dbReference type="Proteomes" id="UP001147747"/>
    </source>
</evidence>
<accession>A0A9X0B3W6</accession>
<dbReference type="Gene3D" id="3.30.559.10">
    <property type="entry name" value="Chloramphenicol acetyltransferase-like domain"/>
    <property type="match status" value="2"/>
</dbReference>
<dbReference type="AlphaFoldDB" id="A0A9X0B3W6"/>
<dbReference type="GeneID" id="81373298"/>
<proteinExistence type="predicted"/>
<name>A0A9X0B3W6_9EURO</name>
<dbReference type="RefSeq" id="XP_056484938.1">
    <property type="nucleotide sequence ID" value="XM_056634318.1"/>
</dbReference>
<keyword evidence="2" id="KW-1185">Reference proteome</keyword>
<dbReference type="OrthoDB" id="21502at2759"/>
<dbReference type="Proteomes" id="UP001147747">
    <property type="component" value="Unassembled WGS sequence"/>
</dbReference>
<sequence length="408" mass="46907">MDITEHEIGSKLPSQEYDQSFLSPPGRFFEPLVCHAESPKELADWIYSDRPQLHIHVVSFRDTTLITTSYVHTLFDAISRSSFWSAWSAVLRGCEDEIPPMVPFERDPLHTLGQNQLKEEYHHFGLVLSGLNLLLFGIRYMVELLFSQDEVDHTIRVPGHYVSKMTEIARHDLAQAVPKSKEPPFLSEGDIVISWWMRTMIRALKPSPERPIMLMNVFNIWRLFPEWFPQDGRGFIGNSFFYSYTLLSSGKVLRDESLSYTASENRHALMKHRTREQVQAMTAIQRDSYKRTAPVIGRTNNFFMACTNQQMSGNFNADFSGAVIKSGVPMSNRAHAPGQPSYINDIEHCRSYPTRNVVRILGKDAAGDWWLLFKTRVGAWQDIHQQLMSVYEKSDPKIESELTSITKN</sequence>
<gene>
    <name evidence="1" type="ORF">N7509_009681</name>
</gene>
<reference evidence="1" key="1">
    <citation type="submission" date="2022-12" db="EMBL/GenBank/DDBJ databases">
        <authorList>
            <person name="Petersen C."/>
        </authorList>
    </citation>
    <scope>NUCLEOTIDE SEQUENCE</scope>
    <source>
        <strain evidence="1">IBT 29677</strain>
    </source>
</reference>
<evidence type="ECO:0000313" key="1">
    <source>
        <dbReference type="EMBL" id="KAJ5387140.1"/>
    </source>
</evidence>